<evidence type="ECO:0000313" key="2">
    <source>
        <dbReference type="EMBL" id="KAG2307410.1"/>
    </source>
</evidence>
<dbReference type="InterPro" id="IPR050796">
    <property type="entry name" value="SCF_F-box_component"/>
</dbReference>
<dbReference type="OrthoDB" id="1924677at2759"/>
<gene>
    <name evidence="2" type="ORF">Bca52824_027158</name>
</gene>
<keyword evidence="3" id="KW-1185">Reference proteome</keyword>
<reference evidence="2 3" key="1">
    <citation type="submission" date="2020-02" db="EMBL/GenBank/DDBJ databases">
        <authorList>
            <person name="Ma Q."/>
            <person name="Huang Y."/>
            <person name="Song X."/>
            <person name="Pei D."/>
        </authorList>
    </citation>
    <scope>NUCLEOTIDE SEQUENCE [LARGE SCALE GENOMIC DNA]</scope>
    <source>
        <strain evidence="2">Sxm20200214</strain>
        <tissue evidence="2">Leaf</tissue>
    </source>
</reference>
<feature type="domain" description="F-box" evidence="1">
    <location>
        <begin position="20"/>
        <end position="65"/>
    </location>
</feature>
<accession>A0A8X7V8L6</accession>
<name>A0A8X7V8L6_BRACI</name>
<evidence type="ECO:0000259" key="1">
    <source>
        <dbReference type="PROSITE" id="PS50181"/>
    </source>
</evidence>
<dbReference type="Gene3D" id="1.20.1280.50">
    <property type="match status" value="1"/>
</dbReference>
<dbReference type="AlphaFoldDB" id="A0A8X7V8L6"/>
<dbReference type="Pfam" id="PF00646">
    <property type="entry name" value="F-box"/>
    <property type="match status" value="1"/>
</dbReference>
<dbReference type="InterPro" id="IPR036047">
    <property type="entry name" value="F-box-like_dom_sf"/>
</dbReference>
<dbReference type="CDD" id="cd22157">
    <property type="entry name" value="F-box_AtFBW1-like"/>
    <property type="match status" value="1"/>
</dbReference>
<dbReference type="Proteomes" id="UP000886595">
    <property type="component" value="Unassembled WGS sequence"/>
</dbReference>
<dbReference type="SUPFAM" id="SSF81383">
    <property type="entry name" value="F-box domain"/>
    <property type="match status" value="1"/>
</dbReference>
<organism evidence="2 3">
    <name type="scientific">Brassica carinata</name>
    <name type="common">Ethiopian mustard</name>
    <name type="synonym">Abyssinian cabbage</name>
    <dbReference type="NCBI Taxonomy" id="52824"/>
    <lineage>
        <taxon>Eukaryota</taxon>
        <taxon>Viridiplantae</taxon>
        <taxon>Streptophyta</taxon>
        <taxon>Embryophyta</taxon>
        <taxon>Tracheophyta</taxon>
        <taxon>Spermatophyta</taxon>
        <taxon>Magnoliopsida</taxon>
        <taxon>eudicotyledons</taxon>
        <taxon>Gunneridae</taxon>
        <taxon>Pentapetalae</taxon>
        <taxon>rosids</taxon>
        <taxon>malvids</taxon>
        <taxon>Brassicales</taxon>
        <taxon>Brassicaceae</taxon>
        <taxon>Brassiceae</taxon>
        <taxon>Brassica</taxon>
    </lineage>
</organism>
<dbReference type="SMART" id="SM00256">
    <property type="entry name" value="FBOX"/>
    <property type="match status" value="1"/>
</dbReference>
<dbReference type="InterPro" id="IPR001810">
    <property type="entry name" value="F-box_dom"/>
</dbReference>
<sequence>MNSFTNYLRATLPENSIITNPKETIIPEDLCAIILSRLPIKSIISFKLVCKNWKSLVESPFFRDLYLSHNQKSHSSSWSFMCRGCETEKFSRFFISSFLTEKFENRQGRVVAYTDVGLVLIM</sequence>
<protein>
    <recommendedName>
        <fullName evidence="1">F-box domain-containing protein</fullName>
    </recommendedName>
</protein>
<comment type="caution">
    <text evidence="2">The sequence shown here is derived from an EMBL/GenBank/DDBJ whole genome shotgun (WGS) entry which is preliminary data.</text>
</comment>
<dbReference type="EMBL" id="JAAMPC010000006">
    <property type="protein sequence ID" value="KAG2307410.1"/>
    <property type="molecule type" value="Genomic_DNA"/>
</dbReference>
<dbReference type="PANTHER" id="PTHR31672">
    <property type="entry name" value="BNACNNG10540D PROTEIN"/>
    <property type="match status" value="1"/>
</dbReference>
<dbReference type="PANTHER" id="PTHR31672:SF13">
    <property type="entry name" value="F-BOX PROTEIN CPR30-LIKE"/>
    <property type="match status" value="1"/>
</dbReference>
<dbReference type="PROSITE" id="PS50181">
    <property type="entry name" value="FBOX"/>
    <property type="match status" value="1"/>
</dbReference>
<evidence type="ECO:0000313" key="3">
    <source>
        <dbReference type="Proteomes" id="UP000886595"/>
    </source>
</evidence>
<proteinExistence type="predicted"/>